<dbReference type="OrthoDB" id="1924189at2759"/>
<dbReference type="Gene3D" id="1.25.40.10">
    <property type="entry name" value="Tetratricopeptide repeat domain"/>
    <property type="match status" value="1"/>
</dbReference>
<gene>
    <name evidence="2" type="ORF">C5167_002451</name>
</gene>
<dbReference type="PANTHER" id="PTHR26312:SF132">
    <property type="entry name" value="OS01G0855200 PROTEIN"/>
    <property type="match status" value="1"/>
</dbReference>
<dbReference type="PANTHER" id="PTHR26312">
    <property type="entry name" value="TETRATRICOPEPTIDE REPEAT PROTEIN 5"/>
    <property type="match status" value="1"/>
</dbReference>
<dbReference type="STRING" id="3469.A0A4Y7KZT2"/>
<name>A0A4Y7KZT2_PAPSO</name>
<dbReference type="EMBL" id="CM010723">
    <property type="protein sequence ID" value="RZC78277.1"/>
    <property type="molecule type" value="Genomic_DNA"/>
</dbReference>
<sequence length="564" mass="63078">MGAATCLQLSQTLAPQIHCYSSSSTRGISHNDRVLAPRFNRSSLFGLNSTNSLKFQSPEPRQNLNLMKTACSANFNQFSGEEEDLSDEEFSKQILELAKKFQLSGGADDSSETNNNNNISQSVDSETKIISESRFKEFEFSKEFGFLNEKINSRIPFPEQPEWAGTVDIIPAVIERKANSVDLPISLRIIKRKNQWEEGFKEAGEVASCSVKKAFSSMVFIIREIQSYTLQMREVLFYENVQGILSRVQKEMNASFVWLFQQVFSHTPTLMVSVMILLANFTVYSMSNNTAIASPIIPPVVATESIQVTESYQTIQPKPVFDSSSIKNFSVSPIGGNNNGNGNGKIKLNASGAEGGDGNLSSTSNLRRSILPDEISQEVSSIGNTKEIVMREEEVKLWNSMVEEASKTRDESLDEETMKRFVSPVKLEVEQEDFTVYFKTELLYQLALWKEPQNPLLLSNYAQFLYLVVHDHDRAEDYFNRAISVESVAPDAEILSRYASFLWLAKKDIGAAETTYLEAIAAEPSNPFYASNYAHFLWSTGADDTCYPLNSPSNSTSFSTTNDA</sequence>
<proteinExistence type="predicted"/>
<evidence type="ECO:0000313" key="3">
    <source>
        <dbReference type="Proteomes" id="UP000316621"/>
    </source>
</evidence>
<reference evidence="2 3" key="1">
    <citation type="journal article" date="2018" name="Science">
        <title>The opium poppy genome and morphinan production.</title>
        <authorList>
            <person name="Guo L."/>
            <person name="Winzer T."/>
            <person name="Yang X."/>
            <person name="Li Y."/>
            <person name="Ning Z."/>
            <person name="He Z."/>
            <person name="Teodor R."/>
            <person name="Lu Y."/>
            <person name="Bowser T.A."/>
            <person name="Graham I.A."/>
            <person name="Ye K."/>
        </authorList>
    </citation>
    <scope>NUCLEOTIDE SEQUENCE [LARGE SCALE GENOMIC DNA]</scope>
    <source>
        <strain evidence="3">cv. HN1</strain>
        <tissue evidence="2">Leaves</tissue>
    </source>
</reference>
<dbReference type="OMA" id="DHDTMKQ"/>
<protein>
    <submittedName>
        <fullName evidence="2">Uncharacterized protein</fullName>
    </submittedName>
</protein>
<dbReference type="Proteomes" id="UP000316621">
    <property type="component" value="Chromosome 9"/>
</dbReference>
<dbReference type="Gramene" id="RZC78277">
    <property type="protein sequence ID" value="RZC78277"/>
    <property type="gene ID" value="C5167_002451"/>
</dbReference>
<evidence type="ECO:0000313" key="2">
    <source>
        <dbReference type="EMBL" id="RZC78277.1"/>
    </source>
</evidence>
<dbReference type="SUPFAM" id="SSF48452">
    <property type="entry name" value="TPR-like"/>
    <property type="match status" value="1"/>
</dbReference>
<evidence type="ECO:0000256" key="1">
    <source>
        <dbReference type="SAM" id="MobiDB-lite"/>
    </source>
</evidence>
<keyword evidence="3" id="KW-1185">Reference proteome</keyword>
<dbReference type="AlphaFoldDB" id="A0A4Y7KZT2"/>
<dbReference type="InterPro" id="IPR011990">
    <property type="entry name" value="TPR-like_helical_dom_sf"/>
</dbReference>
<accession>A0A4Y7KZT2</accession>
<feature type="region of interest" description="Disordered" evidence="1">
    <location>
        <begin position="340"/>
        <end position="361"/>
    </location>
</feature>
<organism evidence="2 3">
    <name type="scientific">Papaver somniferum</name>
    <name type="common">Opium poppy</name>
    <dbReference type="NCBI Taxonomy" id="3469"/>
    <lineage>
        <taxon>Eukaryota</taxon>
        <taxon>Viridiplantae</taxon>
        <taxon>Streptophyta</taxon>
        <taxon>Embryophyta</taxon>
        <taxon>Tracheophyta</taxon>
        <taxon>Spermatophyta</taxon>
        <taxon>Magnoliopsida</taxon>
        <taxon>Ranunculales</taxon>
        <taxon>Papaveraceae</taxon>
        <taxon>Papaveroideae</taxon>
        <taxon>Papaver</taxon>
    </lineage>
</organism>